<evidence type="ECO:0000256" key="4">
    <source>
        <dbReference type="ARBA" id="ARBA00022475"/>
    </source>
</evidence>
<dbReference type="RefSeq" id="WP_213040630.1">
    <property type="nucleotide sequence ID" value="NZ_CAJNBJ010000001.1"/>
</dbReference>
<dbReference type="PANTHER" id="PTHR30413:SF8">
    <property type="entry name" value="TRANSPORT PERMEASE PROTEIN"/>
    <property type="match status" value="1"/>
</dbReference>
<dbReference type="PANTHER" id="PTHR30413">
    <property type="entry name" value="INNER MEMBRANE TRANSPORT PERMEASE"/>
    <property type="match status" value="1"/>
</dbReference>
<name>A0ABM8QL00_9BACT</name>
<dbReference type="EMBL" id="CAJNBJ010000001">
    <property type="protein sequence ID" value="CAE6702157.1"/>
    <property type="molecule type" value="Genomic_DNA"/>
</dbReference>
<dbReference type="PRINTS" id="PR00164">
    <property type="entry name" value="ABC2TRNSPORT"/>
</dbReference>
<keyword evidence="5" id="KW-0997">Cell inner membrane</keyword>
<dbReference type="PROSITE" id="PS51012">
    <property type="entry name" value="ABC_TM2"/>
    <property type="match status" value="1"/>
</dbReference>
<feature type="transmembrane region" description="Helical" evidence="9">
    <location>
        <begin position="92"/>
        <end position="109"/>
    </location>
</feature>
<feature type="transmembrane region" description="Helical" evidence="9">
    <location>
        <begin position="130"/>
        <end position="158"/>
    </location>
</feature>
<comment type="subcellular location">
    <subcellularLocation>
        <location evidence="1">Cell inner membrane</location>
        <topology evidence="1">Multi-pass membrane protein</topology>
    </subcellularLocation>
    <subcellularLocation>
        <location evidence="9">Cell membrane</location>
        <topology evidence="9">Multi-pass membrane protein</topology>
    </subcellularLocation>
</comment>
<keyword evidence="6 9" id="KW-0812">Transmembrane</keyword>
<feature type="transmembrane region" description="Helical" evidence="9">
    <location>
        <begin position="164"/>
        <end position="187"/>
    </location>
</feature>
<evidence type="ECO:0000256" key="6">
    <source>
        <dbReference type="ARBA" id="ARBA00022692"/>
    </source>
</evidence>
<keyword evidence="8 9" id="KW-0472">Membrane</keyword>
<evidence type="ECO:0000256" key="7">
    <source>
        <dbReference type="ARBA" id="ARBA00022989"/>
    </source>
</evidence>
<feature type="transmembrane region" description="Helical" evidence="9">
    <location>
        <begin position="253"/>
        <end position="274"/>
    </location>
</feature>
<proteinExistence type="inferred from homology"/>
<dbReference type="InterPro" id="IPR047817">
    <property type="entry name" value="ABC2_TM_bact-type"/>
</dbReference>
<keyword evidence="7 9" id="KW-1133">Transmembrane helix</keyword>
<comment type="similarity">
    <text evidence="2 9">Belongs to the ABC-2 integral membrane protein family.</text>
</comment>
<evidence type="ECO:0000256" key="5">
    <source>
        <dbReference type="ARBA" id="ARBA00022519"/>
    </source>
</evidence>
<evidence type="ECO:0000256" key="8">
    <source>
        <dbReference type="ARBA" id="ARBA00023136"/>
    </source>
</evidence>
<reference evidence="11 12" key="1">
    <citation type="submission" date="2021-02" db="EMBL/GenBank/DDBJ databases">
        <authorList>
            <person name="Han P."/>
        </authorList>
    </citation>
    <scope>NUCLEOTIDE SEQUENCE [LARGE SCALE GENOMIC DNA]</scope>
    <source>
        <strain evidence="11">Candidatus Nitrospira sp. ZN2</strain>
    </source>
</reference>
<feature type="transmembrane region" description="Helical" evidence="9">
    <location>
        <begin position="56"/>
        <end position="80"/>
    </location>
</feature>
<evidence type="ECO:0000256" key="9">
    <source>
        <dbReference type="RuleBase" id="RU361157"/>
    </source>
</evidence>
<evidence type="ECO:0000313" key="11">
    <source>
        <dbReference type="EMBL" id="CAE6702157.1"/>
    </source>
</evidence>
<gene>
    <name evidence="11" type="ORF">NSPZN2_10789</name>
</gene>
<dbReference type="InterPro" id="IPR013525">
    <property type="entry name" value="ABC2_TM"/>
</dbReference>
<feature type="domain" description="ABC transmembrane type-2" evidence="10">
    <location>
        <begin position="57"/>
        <end position="277"/>
    </location>
</feature>
<sequence length="285" mass="31779">MSVVRIDQGHSATLPHVRIQPAKGLLDLDFAGLWNYRELIHILVWRDVTVRYKQTVLGVAWAMFQPVATMLIFTAVFSVMGKIPSDGFPYPVFLYAGLLPWFYISQALSRGGTSLVGEAPLISKVYFPRLILPLSATIAPLVDLALAFVAFLGLMAWFEVVPTWRVLLLPLFAGLGATIALAAGLWVSALYVRYRDVGHILPMFIQLWMFVSPILYPVSKVPEAWRAVYALNPVVSVVEGFRWALIPGFQVDFSMFLPSLIIVAVTLVGGLIYFRSMERTFADVI</sequence>
<evidence type="ECO:0000256" key="3">
    <source>
        <dbReference type="ARBA" id="ARBA00022448"/>
    </source>
</evidence>
<feature type="transmembrane region" description="Helical" evidence="9">
    <location>
        <begin position="199"/>
        <end position="216"/>
    </location>
</feature>
<keyword evidence="3 9" id="KW-0813">Transport</keyword>
<dbReference type="Pfam" id="PF01061">
    <property type="entry name" value="ABC2_membrane"/>
    <property type="match status" value="1"/>
</dbReference>
<keyword evidence="4 9" id="KW-1003">Cell membrane</keyword>
<evidence type="ECO:0000313" key="12">
    <source>
        <dbReference type="Proteomes" id="UP000675880"/>
    </source>
</evidence>
<accession>A0ABM8QL00</accession>
<dbReference type="Proteomes" id="UP000675880">
    <property type="component" value="Unassembled WGS sequence"/>
</dbReference>
<dbReference type="InterPro" id="IPR000412">
    <property type="entry name" value="ABC_2_transport"/>
</dbReference>
<keyword evidence="12" id="KW-1185">Reference proteome</keyword>
<evidence type="ECO:0000256" key="1">
    <source>
        <dbReference type="ARBA" id="ARBA00004429"/>
    </source>
</evidence>
<comment type="caution">
    <text evidence="11">The sequence shown here is derived from an EMBL/GenBank/DDBJ whole genome shotgun (WGS) entry which is preliminary data.</text>
</comment>
<protein>
    <recommendedName>
        <fullName evidence="9">Transport permease protein</fullName>
    </recommendedName>
</protein>
<organism evidence="11 12">
    <name type="scientific">Nitrospira defluvii</name>
    <dbReference type="NCBI Taxonomy" id="330214"/>
    <lineage>
        <taxon>Bacteria</taxon>
        <taxon>Pseudomonadati</taxon>
        <taxon>Nitrospirota</taxon>
        <taxon>Nitrospiria</taxon>
        <taxon>Nitrospirales</taxon>
        <taxon>Nitrospiraceae</taxon>
        <taxon>Nitrospira</taxon>
    </lineage>
</organism>
<evidence type="ECO:0000256" key="2">
    <source>
        <dbReference type="ARBA" id="ARBA00007783"/>
    </source>
</evidence>
<evidence type="ECO:0000259" key="10">
    <source>
        <dbReference type="PROSITE" id="PS51012"/>
    </source>
</evidence>